<keyword evidence="4 6" id="KW-1133">Transmembrane helix</keyword>
<evidence type="ECO:0000256" key="5">
    <source>
        <dbReference type="ARBA" id="ARBA00023136"/>
    </source>
</evidence>
<dbReference type="EMBL" id="JAUSUB010000046">
    <property type="protein sequence ID" value="MDQ0273660.1"/>
    <property type="molecule type" value="Genomic_DNA"/>
</dbReference>
<keyword evidence="9" id="KW-1185">Reference proteome</keyword>
<dbReference type="InterPro" id="IPR020846">
    <property type="entry name" value="MFS_dom"/>
</dbReference>
<dbReference type="Proteomes" id="UP001238088">
    <property type="component" value="Unassembled WGS sequence"/>
</dbReference>
<dbReference type="Gene3D" id="1.20.1250.20">
    <property type="entry name" value="MFS general substrate transporter like domains"/>
    <property type="match status" value="1"/>
</dbReference>
<evidence type="ECO:0000313" key="8">
    <source>
        <dbReference type="EMBL" id="MDQ0273660.1"/>
    </source>
</evidence>
<evidence type="ECO:0000256" key="2">
    <source>
        <dbReference type="ARBA" id="ARBA00022448"/>
    </source>
</evidence>
<evidence type="ECO:0000256" key="1">
    <source>
        <dbReference type="ARBA" id="ARBA00004651"/>
    </source>
</evidence>
<feature type="transmembrane region" description="Helical" evidence="6">
    <location>
        <begin position="22"/>
        <end position="41"/>
    </location>
</feature>
<feature type="domain" description="Major facilitator superfamily (MFS) profile" evidence="7">
    <location>
        <begin position="65"/>
        <end position="246"/>
    </location>
</feature>
<sequence length="246" mass="26700">MGIFLSSLMIPSLNHLFRWEGTWIGLAVVSGILAIFVWIWLDETPNVVKKKNKQDIIVKVPPTKWLIWLIIAYGLEGLGYIVTGTFIVSIAEKTSYFHNGATLVWMMVGLAAIPSCLIWSLLAKKWGFIKSLVLAMALQSLGIAMPAFWMSKTSFVISALLFGATFMGITTLATTLGREMNPSDSSRTIGILSAIYAIGQLIGPTLAGVLSSFTHDFNAAFIGAACVVFFGAILLLSGFISRTTLI</sequence>
<evidence type="ECO:0000259" key="7">
    <source>
        <dbReference type="PROSITE" id="PS50850"/>
    </source>
</evidence>
<dbReference type="SUPFAM" id="SSF103473">
    <property type="entry name" value="MFS general substrate transporter"/>
    <property type="match status" value="1"/>
</dbReference>
<organism evidence="8 9">
    <name type="scientific">Cytobacillus purgationiresistens</name>
    <dbReference type="NCBI Taxonomy" id="863449"/>
    <lineage>
        <taxon>Bacteria</taxon>
        <taxon>Bacillati</taxon>
        <taxon>Bacillota</taxon>
        <taxon>Bacilli</taxon>
        <taxon>Bacillales</taxon>
        <taxon>Bacillaceae</taxon>
        <taxon>Cytobacillus</taxon>
    </lineage>
</organism>
<keyword evidence="2" id="KW-0813">Transport</keyword>
<dbReference type="Pfam" id="PF06779">
    <property type="entry name" value="MFS_4"/>
    <property type="match status" value="1"/>
</dbReference>
<accession>A0ABU0ARI9</accession>
<feature type="transmembrane region" description="Helical" evidence="6">
    <location>
        <begin position="65"/>
        <end position="91"/>
    </location>
</feature>
<feature type="transmembrane region" description="Helical" evidence="6">
    <location>
        <begin position="103"/>
        <end position="122"/>
    </location>
</feature>
<proteinExistence type="predicted"/>
<dbReference type="PANTHER" id="PTHR23537">
    <property type="match status" value="1"/>
</dbReference>
<gene>
    <name evidence="8" type="ORF">J2S17_005592</name>
</gene>
<evidence type="ECO:0000256" key="4">
    <source>
        <dbReference type="ARBA" id="ARBA00022989"/>
    </source>
</evidence>
<dbReference type="InterPro" id="IPR036259">
    <property type="entry name" value="MFS_trans_sf"/>
</dbReference>
<feature type="transmembrane region" description="Helical" evidence="6">
    <location>
        <begin position="219"/>
        <end position="240"/>
    </location>
</feature>
<evidence type="ECO:0000313" key="9">
    <source>
        <dbReference type="Proteomes" id="UP001238088"/>
    </source>
</evidence>
<evidence type="ECO:0000256" key="6">
    <source>
        <dbReference type="SAM" id="Phobius"/>
    </source>
</evidence>
<dbReference type="InterPro" id="IPR010645">
    <property type="entry name" value="MFS_4"/>
</dbReference>
<reference evidence="8 9" key="1">
    <citation type="submission" date="2023-07" db="EMBL/GenBank/DDBJ databases">
        <title>Genomic Encyclopedia of Type Strains, Phase IV (KMG-IV): sequencing the most valuable type-strain genomes for metagenomic binning, comparative biology and taxonomic classification.</title>
        <authorList>
            <person name="Goeker M."/>
        </authorList>
    </citation>
    <scope>NUCLEOTIDE SEQUENCE [LARGE SCALE GENOMIC DNA]</scope>
    <source>
        <strain evidence="8 9">DSM 23494</strain>
    </source>
</reference>
<keyword evidence="3 6" id="KW-0812">Transmembrane</keyword>
<feature type="transmembrane region" description="Helical" evidence="6">
    <location>
        <begin position="155"/>
        <end position="177"/>
    </location>
</feature>
<feature type="transmembrane region" description="Helical" evidence="6">
    <location>
        <begin position="189"/>
        <end position="213"/>
    </location>
</feature>
<dbReference type="PANTHER" id="PTHR23537:SF1">
    <property type="entry name" value="SUGAR TRANSPORTER"/>
    <property type="match status" value="1"/>
</dbReference>
<keyword evidence="5 6" id="KW-0472">Membrane</keyword>
<protein>
    <submittedName>
        <fullName evidence="8">MFS family arabinose efflux permease</fullName>
    </submittedName>
</protein>
<comment type="caution">
    <text evidence="8">The sequence shown here is derived from an EMBL/GenBank/DDBJ whole genome shotgun (WGS) entry which is preliminary data.</text>
</comment>
<dbReference type="PROSITE" id="PS50850">
    <property type="entry name" value="MFS"/>
    <property type="match status" value="1"/>
</dbReference>
<name>A0ABU0ARI9_9BACI</name>
<feature type="transmembrane region" description="Helical" evidence="6">
    <location>
        <begin position="129"/>
        <end position="149"/>
    </location>
</feature>
<comment type="subcellular location">
    <subcellularLocation>
        <location evidence="1">Cell membrane</location>
        <topology evidence="1">Multi-pass membrane protein</topology>
    </subcellularLocation>
</comment>
<evidence type="ECO:0000256" key="3">
    <source>
        <dbReference type="ARBA" id="ARBA00022692"/>
    </source>
</evidence>